<proteinExistence type="predicted"/>
<protein>
    <submittedName>
        <fullName evidence="2">Uncharacterized protein</fullName>
    </submittedName>
</protein>
<feature type="compositionally biased region" description="Polar residues" evidence="1">
    <location>
        <begin position="449"/>
        <end position="475"/>
    </location>
</feature>
<gene>
    <name evidence="2" type="ORF">FGO68_gene6215</name>
</gene>
<feature type="compositionally biased region" description="Basic and acidic residues" evidence="1">
    <location>
        <begin position="476"/>
        <end position="487"/>
    </location>
</feature>
<feature type="region of interest" description="Disordered" evidence="1">
    <location>
        <begin position="837"/>
        <end position="858"/>
    </location>
</feature>
<feature type="region of interest" description="Disordered" evidence="1">
    <location>
        <begin position="182"/>
        <end position="226"/>
    </location>
</feature>
<feature type="compositionally biased region" description="Polar residues" evidence="1">
    <location>
        <begin position="41"/>
        <end position="66"/>
    </location>
</feature>
<name>A0A8J8T9K6_HALGN</name>
<feature type="region of interest" description="Disordered" evidence="1">
    <location>
        <begin position="442"/>
        <end position="487"/>
    </location>
</feature>
<evidence type="ECO:0000256" key="1">
    <source>
        <dbReference type="SAM" id="MobiDB-lite"/>
    </source>
</evidence>
<feature type="region of interest" description="Disordered" evidence="1">
    <location>
        <begin position="1407"/>
        <end position="1447"/>
    </location>
</feature>
<evidence type="ECO:0000313" key="2">
    <source>
        <dbReference type="EMBL" id="TNV86705.1"/>
    </source>
</evidence>
<comment type="caution">
    <text evidence="2">The sequence shown here is derived from an EMBL/GenBank/DDBJ whole genome shotgun (WGS) entry which is preliminary data.</text>
</comment>
<accession>A0A8J8T9K6</accession>
<evidence type="ECO:0000313" key="3">
    <source>
        <dbReference type="Proteomes" id="UP000785679"/>
    </source>
</evidence>
<feature type="compositionally biased region" description="Polar residues" evidence="1">
    <location>
        <begin position="1407"/>
        <end position="1417"/>
    </location>
</feature>
<sequence length="1447" mass="162683">MQNNLLRLQSPPARTMNYSKSEPPAEFFKETGARDGCSGGYQKQQAVKNYQQRTEKLSAQQLSNPSGRVFDRSEGQKQQQQQRMNNFSLPPQAYSNIIPQPSLRPGSVPRQIQNEMERGQQQMQLRLLLDDIMGTSGEEYLKYSSQIVVDVRAAVGGVGVPDQNEDLALPIVVTIEEEKEEKCMDESIQSVQESQEEQRQSSSESCDNSNSSSLQSLPSDDKASLEGERRLTHQIASNLMQIQPEFNKPQIFLKAAKLLNDKKLSDMGKLQRNQRLTLNNDICGKWKSSIVVNTGKAQAQHANIEAKSPPEIASTQFFTLNHQDKPSFGQIKSLNVKRCETKQGKDERSSSLLRQLSPLRPICYTSGYGNLEVEHQADTLGKNQNSAVRAHKSLRMVRCQQQAAHILPQNLTLRHENKSLPIAISVSRTSQSNNLHPLEHSRFQHYDKSSINGRVNKDLSGQSSYSNREGSYNLNSEKDSRNSSEQYDKAQEFLLKRQRCKSSHQVDRAYNHQFDSIRQYGQNTICQEKLAELKKPMRLSDLKKLKTGENVIHDLPLIGSDISSHFSDSESSNVSSKGNQDQNVEISNVGMASRRQRIVLDSAGSLATLNFNNFGSYNQKRDRSGEQLIATANSSRAQKLMARKTTLVVTSASNHVSPFRKNQPNPNQIRLPEVSAPPLGSLYNETSNRYSQKGYCASDQLLKLPVITNHNQNSSGDIKIIRLSQGLEEVKYQKDLEIKKENSLQHSSNPVMKGSLSHESDSQNDESFDQKDSSINKNEQTQQQMPLEYFVSFPKNIDGLRNKALDNQHGIPYQSGKQQHRHDLEFYEGQLNDLDASENFGRNNNQEDNNNGPKRPIASSYIQTSAAPGSFSGINHQLMSGNACQNIVEVIEDNQQEMKEKATFNFDANFNSLLPQLYPAAVNGKLLTKRSIPQQQQELIKEFQGEDEEDEDDLQLQQLLNECDDDGVRQFILGIRMPSSALDDNVEDIFRGFSAEPGLMWKFKKLLTSVKMDIIHSVCEEDNNSSHQQAQQSNRDNPIRVVQYSRNESSQITPHPNVSSSLLPDQHSIRIFFEKRKSSSGGGEKSIRFVFEQQQPNVSQKQINIANSTPGLLHIQPADSAQIININYSSRKGSALDAGVRSLHRPQHQQVEMARAQSIPVDASLFSSQEPVHNDAESVSSNEEKHQVSRYQKSMHGSMLFENKGSSRKGNTNPLNLSSDLNQFKKERPLAAPSLFKKKSAFISRSPLKSALHRPLTPFDYNEEWQEDSEPGCPPKQIQIEVQCLDQGESDNKSEQSLELEVNDDDDADQEQNHYGAPGENCVNESIRQQTEEEFDEHAVSAQQKIQKYNIRNLSLKKQATVGGCGFQGFASIMLGAPGVTNTGIIQYRNIFQSNANSMADNQLNNKFGRSQYQSPPRINLAGEQDQNGKGEEDVVGPSYRYNTFHN</sequence>
<keyword evidence="3" id="KW-1185">Reference proteome</keyword>
<dbReference type="EMBL" id="RRYP01000885">
    <property type="protein sequence ID" value="TNV86705.1"/>
    <property type="molecule type" value="Genomic_DNA"/>
</dbReference>
<dbReference type="Proteomes" id="UP000785679">
    <property type="component" value="Unassembled WGS sequence"/>
</dbReference>
<feature type="region of interest" description="Disordered" evidence="1">
    <location>
        <begin position="1"/>
        <end position="83"/>
    </location>
</feature>
<organism evidence="2 3">
    <name type="scientific">Halteria grandinella</name>
    <dbReference type="NCBI Taxonomy" id="5974"/>
    <lineage>
        <taxon>Eukaryota</taxon>
        <taxon>Sar</taxon>
        <taxon>Alveolata</taxon>
        <taxon>Ciliophora</taxon>
        <taxon>Intramacronucleata</taxon>
        <taxon>Spirotrichea</taxon>
        <taxon>Stichotrichia</taxon>
        <taxon>Sporadotrichida</taxon>
        <taxon>Halteriidae</taxon>
        <taxon>Halteria</taxon>
    </lineage>
</organism>
<feature type="compositionally biased region" description="Polar residues" evidence="1">
    <location>
        <begin position="775"/>
        <end position="785"/>
    </location>
</feature>
<reference evidence="2" key="1">
    <citation type="submission" date="2019-06" db="EMBL/GenBank/DDBJ databases">
        <authorList>
            <person name="Zheng W."/>
        </authorList>
    </citation>
    <scope>NUCLEOTIDE SEQUENCE</scope>
    <source>
        <strain evidence="2">QDHG01</strain>
    </source>
</reference>
<feature type="compositionally biased region" description="Low complexity" evidence="1">
    <location>
        <begin position="839"/>
        <end position="851"/>
    </location>
</feature>
<feature type="region of interest" description="Disordered" evidence="1">
    <location>
        <begin position="741"/>
        <end position="785"/>
    </location>
</feature>
<feature type="compositionally biased region" description="Low complexity" evidence="1">
    <location>
        <begin position="200"/>
        <end position="218"/>
    </location>
</feature>